<evidence type="ECO:0000313" key="3">
    <source>
        <dbReference type="Proteomes" id="UP000006461"/>
    </source>
</evidence>
<sequence>MWPPTRWGTTDPMTTTDETRKVADLLKDERIAVFTTTAPDGTLMSRPMALQEVEFDGDLWFFASRDSRKVTHVTANPQVNVATAGSDSWVSLTGHAVVVDDLAKKRELWNSGVAAWFPDGPDDAGIVLLRVDAASAEYWDNPGGKIATALSFAKAKVTGKPYSGGENETVDL</sequence>
<dbReference type="AlphaFoldDB" id="I4F547"/>
<protein>
    <submittedName>
        <fullName evidence="2">General stress protein</fullName>
    </submittedName>
</protein>
<dbReference type="SUPFAM" id="SSF50475">
    <property type="entry name" value="FMN-binding split barrel"/>
    <property type="match status" value="1"/>
</dbReference>
<accession>I4F547</accession>
<dbReference type="PANTHER" id="PTHR34818">
    <property type="entry name" value="PROTEIN BLI-3"/>
    <property type="match status" value="1"/>
</dbReference>
<dbReference type="Proteomes" id="UP000006461">
    <property type="component" value="Chromosome"/>
</dbReference>
<keyword evidence="3" id="KW-1185">Reference proteome</keyword>
<dbReference type="eggNOG" id="COG3871">
    <property type="taxonomic scope" value="Bacteria"/>
</dbReference>
<gene>
    <name evidence="2" type="ordered locus">MODMU_5386</name>
</gene>
<dbReference type="InterPro" id="IPR012349">
    <property type="entry name" value="Split_barrel_FMN-bd"/>
</dbReference>
<dbReference type="HOGENOM" id="CLU_091428_1_1_11"/>
<evidence type="ECO:0000313" key="2">
    <source>
        <dbReference type="EMBL" id="CCH90760.1"/>
    </source>
</evidence>
<evidence type="ECO:0000259" key="1">
    <source>
        <dbReference type="Pfam" id="PF16242"/>
    </source>
</evidence>
<dbReference type="InterPro" id="IPR052917">
    <property type="entry name" value="Stress-Dev_Protein"/>
</dbReference>
<dbReference type="Pfam" id="PF16242">
    <property type="entry name" value="Pyrid_ox_like"/>
    <property type="match status" value="1"/>
</dbReference>
<organism evidence="2 3">
    <name type="scientific">Modestobacter italicus (strain DSM 44449 / CECT 9708 / BC 501)</name>
    <dbReference type="NCBI Taxonomy" id="2732864"/>
    <lineage>
        <taxon>Bacteria</taxon>
        <taxon>Bacillati</taxon>
        <taxon>Actinomycetota</taxon>
        <taxon>Actinomycetes</taxon>
        <taxon>Geodermatophilales</taxon>
        <taxon>Geodermatophilaceae</taxon>
        <taxon>Modestobacter</taxon>
    </lineage>
</organism>
<dbReference type="OMA" id="AKAWWDS"/>
<dbReference type="KEGG" id="mmar:MODMU_5386"/>
<proteinExistence type="predicted"/>
<reference evidence="2 3" key="1">
    <citation type="journal article" date="2012" name="J. Bacteriol.">
        <title>Genome Sequence of Radiation-Resistant Modestobacter marinus Strain BC501, a Representative Actinobacterium That Thrives on Calcareous Stone Surfaces.</title>
        <authorList>
            <person name="Normand P."/>
            <person name="Gury J."/>
            <person name="Pujic P."/>
            <person name="Chouaia B."/>
            <person name="Crotti E."/>
            <person name="Brusetti L."/>
            <person name="Daffonchio D."/>
            <person name="Vacherie B."/>
            <person name="Barbe V."/>
            <person name="Medigue C."/>
            <person name="Calteau A."/>
            <person name="Ghodhbane-Gtari F."/>
            <person name="Essoussi I."/>
            <person name="Nouioui I."/>
            <person name="Abbassi-Ghozzi I."/>
            <person name="Gtari M."/>
        </authorList>
    </citation>
    <scope>NUCLEOTIDE SEQUENCE [LARGE SCALE GENOMIC DNA]</scope>
    <source>
        <strain evidence="3">BC 501</strain>
    </source>
</reference>
<dbReference type="PANTHER" id="PTHR34818:SF1">
    <property type="entry name" value="PROTEIN BLI-3"/>
    <property type="match status" value="1"/>
</dbReference>
<name>I4F547_MODI5</name>
<dbReference type="Gene3D" id="2.30.110.10">
    <property type="entry name" value="Electron Transport, Fmn-binding Protein, Chain A"/>
    <property type="match status" value="1"/>
</dbReference>
<dbReference type="EMBL" id="FO203431">
    <property type="protein sequence ID" value="CCH90760.1"/>
    <property type="molecule type" value="Genomic_DNA"/>
</dbReference>
<dbReference type="STRING" id="477641.MODMU_5386"/>
<feature type="domain" description="General stress protein FMN-binding split barrel" evidence="1">
    <location>
        <begin position="17"/>
        <end position="162"/>
    </location>
</feature>
<dbReference type="InterPro" id="IPR038725">
    <property type="entry name" value="YdaG_split_barrel_FMN-bd"/>
</dbReference>